<evidence type="ECO:0000313" key="2">
    <source>
        <dbReference type="EMBL" id="GCC43048.1"/>
    </source>
</evidence>
<organism evidence="2 3">
    <name type="scientific">Chiloscyllium punctatum</name>
    <name type="common">Brownbanded bambooshark</name>
    <name type="synonym">Hemiscyllium punctatum</name>
    <dbReference type="NCBI Taxonomy" id="137246"/>
    <lineage>
        <taxon>Eukaryota</taxon>
        <taxon>Metazoa</taxon>
        <taxon>Chordata</taxon>
        <taxon>Craniata</taxon>
        <taxon>Vertebrata</taxon>
        <taxon>Chondrichthyes</taxon>
        <taxon>Elasmobranchii</taxon>
        <taxon>Galeomorphii</taxon>
        <taxon>Galeoidea</taxon>
        <taxon>Orectolobiformes</taxon>
        <taxon>Hemiscylliidae</taxon>
        <taxon>Chiloscyllium</taxon>
    </lineage>
</organism>
<dbReference type="AlphaFoldDB" id="A0A401TK92"/>
<comment type="caution">
    <text evidence="2">The sequence shown here is derived from an EMBL/GenBank/DDBJ whole genome shotgun (WGS) entry which is preliminary data.</text>
</comment>
<proteinExistence type="predicted"/>
<evidence type="ECO:0000313" key="3">
    <source>
        <dbReference type="Proteomes" id="UP000287033"/>
    </source>
</evidence>
<protein>
    <submittedName>
        <fullName evidence="2">Uncharacterized protein</fullName>
    </submittedName>
</protein>
<keyword evidence="3" id="KW-1185">Reference proteome</keyword>
<feature type="non-terminal residue" evidence="2">
    <location>
        <position position="110"/>
    </location>
</feature>
<accession>A0A401TK92</accession>
<feature type="region of interest" description="Disordered" evidence="1">
    <location>
        <begin position="87"/>
        <end position="110"/>
    </location>
</feature>
<reference evidence="2 3" key="1">
    <citation type="journal article" date="2018" name="Nat. Ecol. Evol.">
        <title>Shark genomes provide insights into elasmobranch evolution and the origin of vertebrates.</title>
        <authorList>
            <person name="Hara Y"/>
            <person name="Yamaguchi K"/>
            <person name="Onimaru K"/>
            <person name="Kadota M"/>
            <person name="Koyanagi M"/>
            <person name="Keeley SD"/>
            <person name="Tatsumi K"/>
            <person name="Tanaka K"/>
            <person name="Motone F"/>
            <person name="Kageyama Y"/>
            <person name="Nozu R"/>
            <person name="Adachi N"/>
            <person name="Nishimura O"/>
            <person name="Nakagawa R"/>
            <person name="Tanegashima C"/>
            <person name="Kiyatake I"/>
            <person name="Matsumoto R"/>
            <person name="Murakumo K"/>
            <person name="Nishida K"/>
            <person name="Terakita A"/>
            <person name="Kuratani S"/>
            <person name="Sato K"/>
            <person name="Hyodo S Kuraku.S."/>
        </authorList>
    </citation>
    <scope>NUCLEOTIDE SEQUENCE [LARGE SCALE GENOMIC DNA]</scope>
</reference>
<dbReference type="EMBL" id="BEZZ01095574">
    <property type="protein sequence ID" value="GCC43048.1"/>
    <property type="molecule type" value="Genomic_DNA"/>
</dbReference>
<dbReference type="Proteomes" id="UP000287033">
    <property type="component" value="Unassembled WGS sequence"/>
</dbReference>
<feature type="compositionally biased region" description="Low complexity" evidence="1">
    <location>
        <begin position="99"/>
        <end position="110"/>
    </location>
</feature>
<name>A0A401TK92_CHIPU</name>
<gene>
    <name evidence="2" type="ORF">chiPu_0027119</name>
</gene>
<evidence type="ECO:0000256" key="1">
    <source>
        <dbReference type="SAM" id="MobiDB-lite"/>
    </source>
</evidence>
<sequence length="110" mass="12165">MERPLSVLGSQLRDRETLPPSPHPSPLSIKPSQARAGLHTLRQTLSLSQVGKGRGVLRAGRQLGVEWGRQDGVLGAGDLRREAAIRAGRRQRDHHEGQCLHLHQQQQHQG</sequence>
<feature type="region of interest" description="Disordered" evidence="1">
    <location>
        <begin position="1"/>
        <end position="35"/>
    </location>
</feature>